<reference evidence="9 10" key="1">
    <citation type="journal article" date="2010" name="Stand. Genomic Sci.">
        <title>Complete genome sequence of Desulfarculus baarsii type strain (2st14).</title>
        <authorList>
            <person name="Sun H."/>
            <person name="Spring S."/>
            <person name="Lapidus A."/>
            <person name="Davenport K."/>
            <person name="Del Rio T.G."/>
            <person name="Tice H."/>
            <person name="Nolan M."/>
            <person name="Copeland A."/>
            <person name="Cheng J.F."/>
            <person name="Lucas S."/>
            <person name="Tapia R."/>
            <person name="Goodwin L."/>
            <person name="Pitluck S."/>
            <person name="Ivanova N."/>
            <person name="Pagani I."/>
            <person name="Mavromatis K."/>
            <person name="Ovchinnikova G."/>
            <person name="Pati A."/>
            <person name="Chen A."/>
            <person name="Palaniappan K."/>
            <person name="Hauser L."/>
            <person name="Chang Y.J."/>
            <person name="Jeffries C.D."/>
            <person name="Detter J.C."/>
            <person name="Han C."/>
            <person name="Rohde M."/>
            <person name="Brambilla E."/>
            <person name="Goker M."/>
            <person name="Woyke T."/>
            <person name="Bristow J."/>
            <person name="Eisen J.A."/>
            <person name="Markowitz V."/>
            <person name="Hugenholtz P."/>
            <person name="Kyrpides N.C."/>
            <person name="Klenk H.P."/>
            <person name="Land M."/>
        </authorList>
    </citation>
    <scope>NUCLEOTIDE SEQUENCE [LARGE SCALE GENOMIC DNA]</scope>
    <source>
        <strain evidence="10">ATCC 33931 / DSM 2075 / LMG 7858 / VKM B-1802 / 2st14</strain>
    </source>
</reference>
<feature type="transmembrane region" description="Helical" evidence="6">
    <location>
        <begin position="7"/>
        <end position="28"/>
    </location>
</feature>
<evidence type="ECO:0000256" key="2">
    <source>
        <dbReference type="ARBA" id="ARBA00022475"/>
    </source>
</evidence>
<sequence length="189" mass="20324">MFWGIEWSVWLLGLGIFVARVADVSAGTMRTIAIVSGRTLTAFFLGLIEISVWLVVISAVITQIADEPLLGVFYALGFSVGNVAGIKLEKRLALGHVIIHAISPRSSLAMAQALRDAGYAVTTFTGQGKDGPVIEVLLACRRKDAQKATDIITSLDPDAFYVTEQASHVSKVYGPLVPPTGWRAVLKKK</sequence>
<proteinExistence type="predicted"/>
<organism evidence="9 10">
    <name type="scientific">Desulfarculus baarsii (strain ATCC 33931 / DSM 2075 / LMG 7858 / VKM B-1802 / 2st14)</name>
    <dbReference type="NCBI Taxonomy" id="644282"/>
    <lineage>
        <taxon>Bacteria</taxon>
        <taxon>Pseudomonadati</taxon>
        <taxon>Thermodesulfobacteriota</taxon>
        <taxon>Desulfarculia</taxon>
        <taxon>Desulfarculales</taxon>
        <taxon>Desulfarculaceae</taxon>
        <taxon>Desulfarculus</taxon>
    </lineage>
</organism>
<dbReference type="NCBIfam" id="NF003191">
    <property type="entry name" value="PRK04164.1-2"/>
    <property type="match status" value="1"/>
</dbReference>
<dbReference type="GO" id="GO:0005886">
    <property type="term" value="C:plasma membrane"/>
    <property type="evidence" value="ECO:0007669"/>
    <property type="project" value="UniProtKB-SubCell"/>
</dbReference>
<dbReference type="KEGG" id="dbr:Deba_0775"/>
<dbReference type="InterPro" id="IPR022930">
    <property type="entry name" value="UPF0316"/>
</dbReference>
<dbReference type="PANTHER" id="PTHR40060:SF1">
    <property type="entry name" value="UPF0316 PROTEIN YEBE"/>
    <property type="match status" value="1"/>
</dbReference>
<evidence type="ECO:0000313" key="10">
    <source>
        <dbReference type="Proteomes" id="UP000009047"/>
    </source>
</evidence>
<feature type="transmembrane region" description="Helical" evidence="6">
    <location>
        <begin position="68"/>
        <end position="86"/>
    </location>
</feature>
<dbReference type="PANTHER" id="PTHR40060">
    <property type="entry name" value="UPF0316 PROTEIN YEBE"/>
    <property type="match status" value="1"/>
</dbReference>
<dbReference type="AlphaFoldDB" id="E1QF11"/>
<evidence type="ECO:0000259" key="7">
    <source>
        <dbReference type="Pfam" id="PF10035"/>
    </source>
</evidence>
<gene>
    <name evidence="9" type="ordered locus">Deba_0775</name>
</gene>
<keyword evidence="2" id="KW-1003">Cell membrane</keyword>
<dbReference type="HOGENOM" id="CLU_106166_0_0_7"/>
<accession>E1QF11</accession>
<dbReference type="InterPro" id="IPR044035">
    <property type="entry name" value="DUF5698"/>
</dbReference>
<protein>
    <submittedName>
        <fullName evidence="9">Uncharacterized protein</fullName>
    </submittedName>
</protein>
<dbReference type="RefSeq" id="WP_013257602.1">
    <property type="nucleotide sequence ID" value="NC_014365.1"/>
</dbReference>
<dbReference type="EMBL" id="CP002085">
    <property type="protein sequence ID" value="ADK84147.1"/>
    <property type="molecule type" value="Genomic_DNA"/>
</dbReference>
<evidence type="ECO:0000256" key="5">
    <source>
        <dbReference type="ARBA" id="ARBA00023136"/>
    </source>
</evidence>
<dbReference type="OrthoDB" id="48231at2"/>
<evidence type="ECO:0000256" key="4">
    <source>
        <dbReference type="ARBA" id="ARBA00022989"/>
    </source>
</evidence>
<dbReference type="Pfam" id="PF10035">
    <property type="entry name" value="DUF2179"/>
    <property type="match status" value="1"/>
</dbReference>
<dbReference type="Proteomes" id="UP000009047">
    <property type="component" value="Chromosome"/>
</dbReference>
<evidence type="ECO:0000256" key="3">
    <source>
        <dbReference type="ARBA" id="ARBA00022692"/>
    </source>
</evidence>
<name>E1QF11_DESB2</name>
<evidence type="ECO:0000256" key="6">
    <source>
        <dbReference type="SAM" id="Phobius"/>
    </source>
</evidence>
<dbReference type="InterPro" id="IPR019264">
    <property type="entry name" value="DUF2179"/>
</dbReference>
<keyword evidence="4 6" id="KW-1133">Transmembrane helix</keyword>
<evidence type="ECO:0000313" key="9">
    <source>
        <dbReference type="EMBL" id="ADK84147.1"/>
    </source>
</evidence>
<dbReference type="Pfam" id="PF18955">
    <property type="entry name" value="DUF5698"/>
    <property type="match status" value="1"/>
</dbReference>
<dbReference type="eggNOG" id="COG4843">
    <property type="taxonomic scope" value="Bacteria"/>
</dbReference>
<evidence type="ECO:0000259" key="8">
    <source>
        <dbReference type="Pfam" id="PF18955"/>
    </source>
</evidence>
<evidence type="ECO:0000256" key="1">
    <source>
        <dbReference type="ARBA" id="ARBA00004651"/>
    </source>
</evidence>
<comment type="subcellular location">
    <subcellularLocation>
        <location evidence="1">Cell membrane</location>
        <topology evidence="1">Multi-pass membrane protein</topology>
    </subcellularLocation>
</comment>
<feature type="domain" description="DUF5698" evidence="8">
    <location>
        <begin position="28"/>
        <end position="86"/>
    </location>
</feature>
<dbReference type="CDD" id="cd16381">
    <property type="entry name" value="YitT_C_like_1"/>
    <property type="match status" value="1"/>
</dbReference>
<keyword evidence="10" id="KW-1185">Reference proteome</keyword>
<keyword evidence="3 6" id="KW-0812">Transmembrane</keyword>
<feature type="transmembrane region" description="Helical" evidence="6">
    <location>
        <begin position="40"/>
        <end position="62"/>
    </location>
</feature>
<keyword evidence="5 6" id="KW-0472">Membrane</keyword>
<feature type="domain" description="DUF2179" evidence="7">
    <location>
        <begin position="120"/>
        <end position="169"/>
    </location>
</feature>